<dbReference type="SUPFAM" id="SSF48208">
    <property type="entry name" value="Six-hairpin glycosidases"/>
    <property type="match status" value="1"/>
</dbReference>
<dbReference type="InterPro" id="IPR036249">
    <property type="entry name" value="Thioredoxin-like_sf"/>
</dbReference>
<organism evidence="2 3">
    <name type="scientific">Candidatus Nitrospira allomarina</name>
    <dbReference type="NCBI Taxonomy" id="3020900"/>
    <lineage>
        <taxon>Bacteria</taxon>
        <taxon>Pseudomonadati</taxon>
        <taxon>Nitrospirota</taxon>
        <taxon>Nitrospiria</taxon>
        <taxon>Nitrospirales</taxon>
        <taxon>Nitrospiraceae</taxon>
        <taxon>Nitrospira</taxon>
    </lineage>
</organism>
<dbReference type="PANTHER" id="PTHR42899">
    <property type="entry name" value="SPERMATOGENESIS-ASSOCIATED PROTEIN 20"/>
    <property type="match status" value="1"/>
</dbReference>
<reference evidence="2 3" key="1">
    <citation type="submission" date="2023-01" db="EMBL/GenBank/DDBJ databases">
        <title>Cultivation and genomic characterization of new, ubiquitous marine nitrite-oxidizing bacteria from the Nitrospirales.</title>
        <authorList>
            <person name="Mueller A.J."/>
            <person name="Daebeler A."/>
            <person name="Herbold C.W."/>
            <person name="Kirkegaard R.H."/>
            <person name="Daims H."/>
        </authorList>
    </citation>
    <scope>NUCLEOTIDE SEQUENCE [LARGE SCALE GENOMIC DNA]</scope>
    <source>
        <strain evidence="2 3">VA</strain>
    </source>
</reference>
<dbReference type="Proteomes" id="UP001302719">
    <property type="component" value="Chromosome"/>
</dbReference>
<protein>
    <submittedName>
        <fullName evidence="2">DUF255 domain-containing protein</fullName>
    </submittedName>
</protein>
<dbReference type="InterPro" id="IPR008928">
    <property type="entry name" value="6-hairpin_glycosidase_sf"/>
</dbReference>
<dbReference type="Pfam" id="PF03190">
    <property type="entry name" value="Thioredox_DsbH"/>
    <property type="match status" value="1"/>
</dbReference>
<dbReference type="AlphaFoldDB" id="A0AA96JZ33"/>
<proteinExistence type="predicted"/>
<dbReference type="RefSeq" id="WP_312643684.1">
    <property type="nucleotide sequence ID" value="NZ_CP116967.1"/>
</dbReference>
<keyword evidence="3" id="KW-1185">Reference proteome</keyword>
<dbReference type="InterPro" id="IPR004879">
    <property type="entry name" value="Ssp411-like_TRX"/>
</dbReference>
<evidence type="ECO:0000313" key="3">
    <source>
        <dbReference type="Proteomes" id="UP001302719"/>
    </source>
</evidence>
<dbReference type="PIRSF" id="PIRSF006402">
    <property type="entry name" value="UCP006402_thioredoxin"/>
    <property type="match status" value="1"/>
</dbReference>
<evidence type="ECO:0000259" key="1">
    <source>
        <dbReference type="Pfam" id="PF03190"/>
    </source>
</evidence>
<gene>
    <name evidence="2" type="ORF">PP769_00130</name>
</gene>
<dbReference type="KEGG" id="nall:PP769_00130"/>
<evidence type="ECO:0000313" key="2">
    <source>
        <dbReference type="EMBL" id="WNM58199.1"/>
    </source>
</evidence>
<feature type="domain" description="Spermatogenesis-associated protein 20-like TRX" evidence="1">
    <location>
        <begin position="28"/>
        <end position="158"/>
    </location>
</feature>
<name>A0AA96JZ33_9BACT</name>
<dbReference type="SUPFAM" id="SSF52833">
    <property type="entry name" value="Thioredoxin-like"/>
    <property type="match status" value="1"/>
</dbReference>
<dbReference type="EMBL" id="CP116967">
    <property type="protein sequence ID" value="WNM58199.1"/>
    <property type="molecule type" value="Genomic_DNA"/>
</dbReference>
<accession>A0AA96JZ33</accession>
<dbReference type="GO" id="GO:0005975">
    <property type="term" value="P:carbohydrate metabolic process"/>
    <property type="evidence" value="ECO:0007669"/>
    <property type="project" value="InterPro"/>
</dbReference>
<dbReference type="PANTHER" id="PTHR42899:SF1">
    <property type="entry name" value="SPERMATOGENESIS-ASSOCIATED PROTEIN 20"/>
    <property type="match status" value="1"/>
</dbReference>
<sequence>MVAGLSVLFLVSPLHAEIQPHGESVDHPIVHWHEWGNEAFGRAQSEDKLIILDLTAIWCHACHVMDQTTYAIPHIVQLLNTKFIPVRVDTDQRPDLDARYRAGGWPTTNVLLPTGEILFQTNALGSEEMEAMLLEAQSIYDTDKAVLLKEASQLWERVREKVEAGPSKANVLQAAMVKQSVEMMRAQFDPVNGGFRDAPKFFEPEAIQMVLAHGFFEDDPGLLKIGLDTLKKQVGLLDPVWGGFYRYAEQADWSQPHFEKMLSIQALNLRNYVEAFQLTGDLQFKRIALAIIEYVSRFLTDPQTGLLYESQDADVRGTGGILSMSGAEYYSLNESKRLAIGTPYVDRRVFTGSNALMAWSYLYASVVLEQVKIGDLALQILSRLFPKRFDVKKGLAHGEPGDGPNLYGLLSDHIFFGQALLEAFRVTGQSQFLQYAESLAEVTPRLLQDPANGGFFDHPQMPGKIGLLKFPNKPVKENFQAVLWYLDLFHLTEKPTYRSIAESTLQATVMSRQPLPLALSGLAIDQWFRFPIHIAVVGNFDNAMTNILMAEGQRMFCPGKIVKRFDPKEGQAKWGDIIFPYDGRPVAFVCTDRLCSAPVFQAEDMKKSVADMMAILRAPVQK</sequence>
<dbReference type="InterPro" id="IPR024705">
    <property type="entry name" value="Ssp411"/>
</dbReference>
<dbReference type="Gene3D" id="3.40.30.10">
    <property type="entry name" value="Glutaredoxin"/>
    <property type="match status" value="1"/>
</dbReference>